<proteinExistence type="inferred from homology"/>
<evidence type="ECO:0000313" key="6">
    <source>
        <dbReference type="Proteomes" id="UP000294547"/>
    </source>
</evidence>
<comment type="subcellular location">
    <subcellularLocation>
        <location evidence="3">Cytoplasm</location>
    </subcellularLocation>
</comment>
<keyword evidence="3" id="KW-0547">Nucleotide-binding</keyword>
<accession>A0A4R6RDA4</accession>
<dbReference type="GO" id="GO:0005536">
    <property type="term" value="F:D-glucose binding"/>
    <property type="evidence" value="ECO:0007669"/>
    <property type="project" value="InterPro"/>
</dbReference>
<comment type="caution">
    <text evidence="5">The sequence shown here is derived from an EMBL/GenBank/DDBJ whole genome shotgun (WGS) entry which is preliminary data.</text>
</comment>
<dbReference type="EC" id="2.7.1.2" evidence="3"/>
<dbReference type="InterPro" id="IPR003836">
    <property type="entry name" value="Glucokinase"/>
</dbReference>
<dbReference type="Proteomes" id="UP000294547">
    <property type="component" value="Unassembled WGS sequence"/>
</dbReference>
<dbReference type="RefSeq" id="WP_245515769.1">
    <property type="nucleotide sequence ID" value="NZ_BSPM01000002.1"/>
</dbReference>
<dbReference type="Gene3D" id="3.30.420.40">
    <property type="match status" value="1"/>
</dbReference>
<dbReference type="PANTHER" id="PTHR47690">
    <property type="entry name" value="GLUCOKINASE"/>
    <property type="match status" value="1"/>
</dbReference>
<comment type="similarity">
    <text evidence="3 4">Belongs to the bacterial glucokinase family.</text>
</comment>
<dbReference type="PANTHER" id="PTHR47690:SF1">
    <property type="entry name" value="GLUCOKINASE"/>
    <property type="match status" value="1"/>
</dbReference>
<feature type="binding site" evidence="3">
    <location>
        <begin position="19"/>
        <end position="24"/>
    </location>
    <ligand>
        <name>ATP</name>
        <dbReference type="ChEBI" id="CHEBI:30616"/>
    </ligand>
</feature>
<dbReference type="GO" id="GO:0006096">
    <property type="term" value="P:glycolytic process"/>
    <property type="evidence" value="ECO:0007669"/>
    <property type="project" value="UniProtKB-UniRule"/>
</dbReference>
<dbReference type="SUPFAM" id="SSF53067">
    <property type="entry name" value="Actin-like ATPase domain"/>
    <property type="match status" value="1"/>
</dbReference>
<gene>
    <name evidence="3" type="primary">glk</name>
    <name evidence="5" type="ORF">EDD54_2764</name>
</gene>
<dbReference type="GO" id="GO:0004340">
    <property type="term" value="F:glucokinase activity"/>
    <property type="evidence" value="ECO:0007669"/>
    <property type="project" value="UniProtKB-UniRule"/>
</dbReference>
<evidence type="ECO:0000256" key="2">
    <source>
        <dbReference type="ARBA" id="ARBA00022777"/>
    </source>
</evidence>
<dbReference type="HAMAP" id="MF_00524">
    <property type="entry name" value="Glucokinase"/>
    <property type="match status" value="1"/>
</dbReference>
<evidence type="ECO:0000313" key="5">
    <source>
        <dbReference type="EMBL" id="TDP84160.1"/>
    </source>
</evidence>
<name>A0A4R6RDA4_9HYPH</name>
<dbReference type="AlphaFoldDB" id="A0A4R6RDA4"/>
<keyword evidence="6" id="KW-1185">Reference proteome</keyword>
<dbReference type="InterPro" id="IPR050201">
    <property type="entry name" value="Bacterial_glucokinase"/>
</dbReference>
<dbReference type="InterPro" id="IPR043129">
    <property type="entry name" value="ATPase_NBD"/>
</dbReference>
<dbReference type="Gene3D" id="3.40.367.20">
    <property type="match status" value="1"/>
</dbReference>
<comment type="catalytic activity">
    <reaction evidence="3">
        <text>D-glucose + ATP = D-glucose 6-phosphate + ADP + H(+)</text>
        <dbReference type="Rhea" id="RHEA:17825"/>
        <dbReference type="ChEBI" id="CHEBI:4167"/>
        <dbReference type="ChEBI" id="CHEBI:15378"/>
        <dbReference type="ChEBI" id="CHEBI:30616"/>
        <dbReference type="ChEBI" id="CHEBI:61548"/>
        <dbReference type="ChEBI" id="CHEBI:456216"/>
        <dbReference type="EC" id="2.7.1.2"/>
    </reaction>
</comment>
<protein>
    <recommendedName>
        <fullName evidence="3">Glucokinase</fullName>
        <ecNumber evidence="3">2.7.1.2</ecNumber>
    </recommendedName>
    <alternativeName>
        <fullName evidence="3">Glucose kinase</fullName>
    </alternativeName>
</protein>
<dbReference type="GO" id="GO:0005829">
    <property type="term" value="C:cytosol"/>
    <property type="evidence" value="ECO:0007669"/>
    <property type="project" value="TreeGrafter"/>
</dbReference>
<keyword evidence="3" id="KW-0324">Glycolysis</keyword>
<keyword evidence="1 3" id="KW-0808">Transferase</keyword>
<keyword evidence="3" id="KW-0963">Cytoplasm</keyword>
<evidence type="ECO:0000256" key="3">
    <source>
        <dbReference type="HAMAP-Rule" id="MF_00524"/>
    </source>
</evidence>
<evidence type="ECO:0000256" key="4">
    <source>
        <dbReference type="RuleBase" id="RU004046"/>
    </source>
</evidence>
<dbReference type="EMBL" id="SNXY01000008">
    <property type="protein sequence ID" value="TDP84160.1"/>
    <property type="molecule type" value="Genomic_DNA"/>
</dbReference>
<keyword evidence="2 3" id="KW-0418">Kinase</keyword>
<reference evidence="5 6" key="1">
    <citation type="submission" date="2019-03" db="EMBL/GenBank/DDBJ databases">
        <title>Genomic Encyclopedia of Type Strains, Phase IV (KMG-IV): sequencing the most valuable type-strain genomes for metagenomic binning, comparative biology and taxonomic classification.</title>
        <authorList>
            <person name="Goeker M."/>
        </authorList>
    </citation>
    <scope>NUCLEOTIDE SEQUENCE [LARGE SCALE GENOMIC DNA]</scope>
    <source>
        <strain evidence="5 6">DSM 102969</strain>
    </source>
</reference>
<dbReference type="CDD" id="cd24008">
    <property type="entry name" value="ASKHA_NBD_GLK"/>
    <property type="match status" value="1"/>
</dbReference>
<organism evidence="5 6">
    <name type="scientific">Oharaeibacter diazotrophicus</name>
    <dbReference type="NCBI Taxonomy" id="1920512"/>
    <lineage>
        <taxon>Bacteria</taxon>
        <taxon>Pseudomonadati</taxon>
        <taxon>Pseudomonadota</taxon>
        <taxon>Alphaproteobacteria</taxon>
        <taxon>Hyphomicrobiales</taxon>
        <taxon>Pleomorphomonadaceae</taxon>
        <taxon>Oharaeibacter</taxon>
    </lineage>
</organism>
<keyword evidence="3" id="KW-0067">ATP-binding</keyword>
<dbReference type="Pfam" id="PF02685">
    <property type="entry name" value="Glucokinase"/>
    <property type="match status" value="1"/>
</dbReference>
<dbReference type="GO" id="GO:0005524">
    <property type="term" value="F:ATP binding"/>
    <property type="evidence" value="ECO:0007669"/>
    <property type="project" value="UniProtKB-UniRule"/>
</dbReference>
<sequence length="341" mass="36136">MSARPHMDLEALPFPVLFADIGGTNARFAILTDAHAALRHFDTVETKNHVTLEDAVEAAVLRRTALRPRTMVFAVAGPIREERTQLTNCPWVVVPRALMETFDLDHVLLFNDFEALALSLPGLAAEDLEAVGDRLPPEDGTKVVIGPGTGLGAAGLVHAAHMWVPVPGEGGHIDLAPITARDLAVWPHVERPGERISGETLICGSGLLRLYRAVAAADGVAPACTTPAEVTAAAEAGDPVAVETVALFAIHLGRIAGNLALTFLARGGVYLAGGIAPRIAAVLKSGGFRAAFEDKNPHEDLLRSMATAIVVHERPALAGLVAFARTPTRFGVHLEGRHWVR</sequence>
<evidence type="ECO:0000256" key="1">
    <source>
        <dbReference type="ARBA" id="ARBA00022679"/>
    </source>
</evidence>